<accession>A0ABP1QDN9</accession>
<evidence type="ECO:0000256" key="3">
    <source>
        <dbReference type="ARBA" id="ARBA00022771"/>
    </source>
</evidence>
<gene>
    <name evidence="7" type="ORF">ODALV1_LOCUS10277</name>
</gene>
<feature type="compositionally biased region" description="Low complexity" evidence="6">
    <location>
        <begin position="417"/>
        <end position="427"/>
    </location>
</feature>
<evidence type="ECO:0000313" key="8">
    <source>
        <dbReference type="Proteomes" id="UP001642540"/>
    </source>
</evidence>
<evidence type="ECO:0000256" key="5">
    <source>
        <dbReference type="ARBA" id="ARBA00023242"/>
    </source>
</evidence>
<feature type="compositionally biased region" description="Basic and acidic residues" evidence="6">
    <location>
        <begin position="267"/>
        <end position="280"/>
    </location>
</feature>
<reference evidence="7 8" key="1">
    <citation type="submission" date="2024-08" db="EMBL/GenBank/DDBJ databases">
        <authorList>
            <person name="Cucini C."/>
            <person name="Frati F."/>
        </authorList>
    </citation>
    <scope>NUCLEOTIDE SEQUENCE [LARGE SCALE GENOMIC DNA]</scope>
</reference>
<feature type="region of interest" description="Disordered" evidence="6">
    <location>
        <begin position="303"/>
        <end position="463"/>
    </location>
</feature>
<keyword evidence="8" id="KW-1185">Reference proteome</keyword>
<proteinExistence type="predicted"/>
<comment type="caution">
    <text evidence="7">The sequence shown here is derived from an EMBL/GenBank/DDBJ whole genome shotgun (WGS) entry which is preliminary data.</text>
</comment>
<evidence type="ECO:0000256" key="4">
    <source>
        <dbReference type="ARBA" id="ARBA00022833"/>
    </source>
</evidence>
<evidence type="ECO:0000313" key="7">
    <source>
        <dbReference type="EMBL" id="CAL8099569.1"/>
    </source>
</evidence>
<feature type="region of interest" description="Disordered" evidence="6">
    <location>
        <begin position="133"/>
        <end position="290"/>
    </location>
</feature>
<feature type="region of interest" description="Disordered" evidence="6">
    <location>
        <begin position="60"/>
        <end position="80"/>
    </location>
</feature>
<feature type="compositionally biased region" description="Basic residues" evidence="6">
    <location>
        <begin position="210"/>
        <end position="229"/>
    </location>
</feature>
<feature type="compositionally biased region" description="Basic and acidic residues" evidence="6">
    <location>
        <begin position="407"/>
        <end position="416"/>
    </location>
</feature>
<protein>
    <submittedName>
        <fullName evidence="7">Uncharacterized protein</fullName>
    </submittedName>
</protein>
<dbReference type="InterPro" id="IPR039050">
    <property type="entry name" value="GATAD1"/>
</dbReference>
<dbReference type="PANTHER" id="PTHR13340:SF2">
    <property type="entry name" value="GATA ZINC FINGER DOMAIN-CONTAINING PROTEIN 1"/>
    <property type="match status" value="1"/>
</dbReference>
<dbReference type="Proteomes" id="UP001642540">
    <property type="component" value="Unassembled WGS sequence"/>
</dbReference>
<feature type="compositionally biased region" description="Polar residues" evidence="6">
    <location>
        <begin position="429"/>
        <end position="439"/>
    </location>
</feature>
<feature type="compositionally biased region" description="Acidic residues" evidence="6">
    <location>
        <begin position="250"/>
        <end position="266"/>
    </location>
</feature>
<keyword evidence="4" id="KW-0862">Zinc</keyword>
<evidence type="ECO:0000256" key="6">
    <source>
        <dbReference type="SAM" id="MobiDB-lite"/>
    </source>
</evidence>
<keyword evidence="3" id="KW-0863">Zinc-finger</keyword>
<dbReference type="EMBL" id="CAXLJM020000032">
    <property type="protein sequence ID" value="CAL8099569.1"/>
    <property type="molecule type" value="Genomic_DNA"/>
</dbReference>
<sequence>MAECDKCLEMNPKYAQGWLMKARILEKQTSLAYQEAMQLDASNHEATMGYENMSSDSVEVDEIPNKPHSPPPTRVHVVSVSTPPATCSSSLVSVDLNTASPLLITPPKLFRCPTIALTRIDAIKQQNNTPFPVLSETTSLPPPPPLIKMPISTRKEKRGATSKSSAESEEEKQQEPPRKRTRAGNSESASEIVPPARKIIQEIFGPDKSKKPKGRKRRRGVTTPKKKTPVKQGPHVQEDVGDLDKKQEDEQNEDLDEPVNECEAEAEGSKIEDEEKKTAEEAEQPLDENEVIKEIVLEIKEEQLEETSPIEPQTEEIENVNESEVLMVLDNPPTKTEDISDDNESKNEYDSDSTASFSRVRIGRNAKNVANEKLKKIQQNEAGRSIPVEPEPVVKEEQEEEEEEEKAGEIRSRRSTTEGSSKSSGSIAQAESETSSKQSYIDPHRNSPTPVSVVSDDDDRDMKEDLRETVSISDILDQKDSDVDSTYSWKPVRAAAALALEQVTKNQGGSVVLMDGEAKAAAVAERRARKIQRYKGRNRRTLLFKSSTSKQYTITRKRWSAQPTIIPKIFHHGNYFQAGDIVFVEMEEDTLLHGQISGIMMDHFGEISAGIRWLAPVSPIYALVGFDPKNYATRFDVPEKLVKIEYVNFVMHLNPDYFLGHPSFHKIEKNSIYSRFGRSIHNCTYGSESDSSSDDESNKSKKQDVDSSSDSENERKSVIFISKKVEEDEDSDTSEILNKDTRRPYGIPSGSSTDSTDVEDEEDTTDGKQKSDVGEAVERLQETNQEEVTEKQHEMDVDLDTDCCSKTLKSENEVL</sequence>
<feature type="compositionally biased region" description="Basic and acidic residues" evidence="6">
    <location>
        <begin position="236"/>
        <end position="249"/>
    </location>
</feature>
<feature type="compositionally biased region" description="Basic and acidic residues" evidence="6">
    <location>
        <begin position="335"/>
        <end position="349"/>
    </location>
</feature>
<feature type="compositionally biased region" description="Basic and acidic residues" evidence="6">
    <location>
        <begin position="696"/>
        <end position="705"/>
    </location>
</feature>
<dbReference type="PANTHER" id="PTHR13340">
    <property type="entry name" value="GATA ZINC FINGER DOMAIN-CONTAINING"/>
    <property type="match status" value="1"/>
</dbReference>
<feature type="compositionally biased region" description="Basic and acidic residues" evidence="6">
    <location>
        <begin position="765"/>
        <end position="781"/>
    </location>
</feature>
<keyword evidence="2" id="KW-0479">Metal-binding</keyword>
<comment type="subcellular location">
    <subcellularLocation>
        <location evidence="1">Nucleus</location>
    </subcellularLocation>
</comment>
<evidence type="ECO:0000256" key="1">
    <source>
        <dbReference type="ARBA" id="ARBA00004123"/>
    </source>
</evidence>
<feature type="region of interest" description="Disordered" evidence="6">
    <location>
        <begin position="685"/>
        <end position="796"/>
    </location>
</feature>
<organism evidence="7 8">
    <name type="scientific">Orchesella dallaii</name>
    <dbReference type="NCBI Taxonomy" id="48710"/>
    <lineage>
        <taxon>Eukaryota</taxon>
        <taxon>Metazoa</taxon>
        <taxon>Ecdysozoa</taxon>
        <taxon>Arthropoda</taxon>
        <taxon>Hexapoda</taxon>
        <taxon>Collembola</taxon>
        <taxon>Entomobryomorpha</taxon>
        <taxon>Entomobryoidea</taxon>
        <taxon>Orchesellidae</taxon>
        <taxon>Orchesellinae</taxon>
        <taxon>Orchesella</taxon>
    </lineage>
</organism>
<keyword evidence="5" id="KW-0539">Nucleus</keyword>
<name>A0ABP1QDN9_9HEXA</name>
<evidence type="ECO:0000256" key="2">
    <source>
        <dbReference type="ARBA" id="ARBA00022723"/>
    </source>
</evidence>
<feature type="compositionally biased region" description="Acidic residues" evidence="6">
    <location>
        <begin position="397"/>
        <end position="406"/>
    </location>
</feature>